<dbReference type="AlphaFoldDB" id="A0A0Q9WEF6"/>
<sequence>MSTGIVLALWMTVLLLLYKSVKSDFENDFLHEHNKYRAEHGCPSLLLDTTLSEECKKYAELLVEKDSLDHSNGDYGENLCYTTKNPLTCVKMWYDEIKDYKYESPGFSLITGHFTQLIWKSSTTMGVGQSSLFTSLHLECTL</sequence>
<dbReference type="OrthoDB" id="337038at2759"/>
<dbReference type="GO" id="GO:0005576">
    <property type="term" value="C:extracellular region"/>
    <property type="evidence" value="ECO:0007669"/>
    <property type="project" value="UniProtKB-SubCell"/>
</dbReference>
<dbReference type="CDD" id="cd05382">
    <property type="entry name" value="CAP_GAPR1-like"/>
    <property type="match status" value="1"/>
</dbReference>
<dbReference type="InterPro" id="IPR014044">
    <property type="entry name" value="CAP_dom"/>
</dbReference>
<keyword evidence="2" id="KW-0964">Secreted</keyword>
<comment type="subcellular location">
    <subcellularLocation>
        <location evidence="1">Secreted</location>
    </subcellularLocation>
</comment>
<dbReference type="SMART" id="SM00198">
    <property type="entry name" value="SCP"/>
    <property type="match status" value="1"/>
</dbReference>
<dbReference type="SUPFAM" id="SSF55797">
    <property type="entry name" value="PR-1-like"/>
    <property type="match status" value="1"/>
</dbReference>
<proteinExistence type="predicted"/>
<name>A0A0Q9WEF6_DROVI</name>
<organism evidence="5 6">
    <name type="scientific">Drosophila virilis</name>
    <name type="common">Fruit fly</name>
    <dbReference type="NCBI Taxonomy" id="7244"/>
    <lineage>
        <taxon>Eukaryota</taxon>
        <taxon>Metazoa</taxon>
        <taxon>Ecdysozoa</taxon>
        <taxon>Arthropoda</taxon>
        <taxon>Hexapoda</taxon>
        <taxon>Insecta</taxon>
        <taxon>Pterygota</taxon>
        <taxon>Neoptera</taxon>
        <taxon>Endopterygota</taxon>
        <taxon>Diptera</taxon>
        <taxon>Brachycera</taxon>
        <taxon>Muscomorpha</taxon>
        <taxon>Ephydroidea</taxon>
        <taxon>Drosophilidae</taxon>
        <taxon>Drosophila</taxon>
    </lineage>
</organism>
<dbReference type="EMBL" id="CH940652">
    <property type="protein sequence ID" value="KRF79061.1"/>
    <property type="molecule type" value="Genomic_DNA"/>
</dbReference>
<protein>
    <submittedName>
        <fullName evidence="5">Uncharacterized protein, isoform B</fullName>
    </submittedName>
</protein>
<gene>
    <name evidence="5" type="primary">Dvir\GJ10086</name>
    <name evidence="5" type="ORF">Dvir_GJ10086</name>
</gene>
<accession>A0A0Q9WEF6</accession>
<feature type="signal peptide" evidence="3">
    <location>
        <begin position="1"/>
        <end position="23"/>
    </location>
</feature>
<evidence type="ECO:0000256" key="2">
    <source>
        <dbReference type="ARBA" id="ARBA00022525"/>
    </source>
</evidence>
<dbReference type="Gene3D" id="3.40.33.10">
    <property type="entry name" value="CAP"/>
    <property type="match status" value="1"/>
</dbReference>
<evidence type="ECO:0000313" key="6">
    <source>
        <dbReference type="Proteomes" id="UP000008792"/>
    </source>
</evidence>
<keyword evidence="6" id="KW-1185">Reference proteome</keyword>
<evidence type="ECO:0000256" key="1">
    <source>
        <dbReference type="ARBA" id="ARBA00004613"/>
    </source>
</evidence>
<dbReference type="PRINTS" id="PR00838">
    <property type="entry name" value="V5ALLERGEN"/>
</dbReference>
<evidence type="ECO:0000313" key="5">
    <source>
        <dbReference type="EMBL" id="KRF79061.1"/>
    </source>
</evidence>
<reference evidence="5 6" key="1">
    <citation type="journal article" date="2007" name="Nature">
        <title>Evolution of genes and genomes on the Drosophila phylogeny.</title>
        <authorList>
            <consortium name="Drosophila 12 Genomes Consortium"/>
            <person name="Clark A.G."/>
            <person name="Eisen M.B."/>
            <person name="Smith D.R."/>
            <person name="Bergman C.M."/>
            <person name="Oliver B."/>
            <person name="Markow T.A."/>
            <person name="Kaufman T.C."/>
            <person name="Kellis M."/>
            <person name="Gelbart W."/>
            <person name="Iyer V.N."/>
            <person name="Pollard D.A."/>
            <person name="Sackton T.B."/>
            <person name="Larracuente A.M."/>
            <person name="Singh N.D."/>
            <person name="Abad J.P."/>
            <person name="Abt D.N."/>
            <person name="Adryan B."/>
            <person name="Aguade M."/>
            <person name="Akashi H."/>
            <person name="Anderson W.W."/>
            <person name="Aquadro C.F."/>
            <person name="Ardell D.H."/>
            <person name="Arguello R."/>
            <person name="Artieri C.G."/>
            <person name="Barbash D.A."/>
            <person name="Barker D."/>
            <person name="Barsanti P."/>
            <person name="Batterham P."/>
            <person name="Batzoglou S."/>
            <person name="Begun D."/>
            <person name="Bhutkar A."/>
            <person name="Blanco E."/>
            <person name="Bosak S.A."/>
            <person name="Bradley R.K."/>
            <person name="Brand A.D."/>
            <person name="Brent M.R."/>
            <person name="Brooks A.N."/>
            <person name="Brown R.H."/>
            <person name="Butlin R.K."/>
            <person name="Caggese C."/>
            <person name="Calvi B.R."/>
            <person name="Bernardo de Carvalho A."/>
            <person name="Caspi A."/>
            <person name="Castrezana S."/>
            <person name="Celniker S.E."/>
            <person name="Chang J.L."/>
            <person name="Chapple C."/>
            <person name="Chatterji S."/>
            <person name="Chinwalla A."/>
            <person name="Civetta A."/>
            <person name="Clifton S.W."/>
            <person name="Comeron J.M."/>
            <person name="Costello J.C."/>
            <person name="Coyne J.A."/>
            <person name="Daub J."/>
            <person name="David R.G."/>
            <person name="Delcher A.L."/>
            <person name="Delehaunty K."/>
            <person name="Do C.B."/>
            <person name="Ebling H."/>
            <person name="Edwards K."/>
            <person name="Eickbush T."/>
            <person name="Evans J.D."/>
            <person name="Filipski A."/>
            <person name="Findeiss S."/>
            <person name="Freyhult E."/>
            <person name="Fulton L."/>
            <person name="Fulton R."/>
            <person name="Garcia A.C."/>
            <person name="Gardiner A."/>
            <person name="Garfield D.A."/>
            <person name="Garvin B.E."/>
            <person name="Gibson G."/>
            <person name="Gilbert D."/>
            <person name="Gnerre S."/>
            <person name="Godfrey J."/>
            <person name="Good R."/>
            <person name="Gotea V."/>
            <person name="Gravely B."/>
            <person name="Greenberg A.J."/>
            <person name="Griffiths-Jones S."/>
            <person name="Gross S."/>
            <person name="Guigo R."/>
            <person name="Gustafson E.A."/>
            <person name="Haerty W."/>
            <person name="Hahn M.W."/>
            <person name="Halligan D.L."/>
            <person name="Halpern A.L."/>
            <person name="Halter G.M."/>
            <person name="Han M.V."/>
            <person name="Heger A."/>
            <person name="Hillier L."/>
            <person name="Hinrichs A.S."/>
            <person name="Holmes I."/>
            <person name="Hoskins R.A."/>
            <person name="Hubisz M.J."/>
            <person name="Hultmark D."/>
            <person name="Huntley M.A."/>
            <person name="Jaffe D.B."/>
            <person name="Jagadeeshan S."/>
            <person name="Jeck W.R."/>
            <person name="Johnson J."/>
            <person name="Jones C.D."/>
            <person name="Jordan W.C."/>
            <person name="Karpen G.H."/>
            <person name="Kataoka E."/>
            <person name="Keightley P.D."/>
            <person name="Kheradpour P."/>
            <person name="Kirkness E.F."/>
            <person name="Koerich L.B."/>
            <person name="Kristiansen K."/>
            <person name="Kudrna D."/>
            <person name="Kulathinal R.J."/>
            <person name="Kumar S."/>
            <person name="Kwok R."/>
            <person name="Lander E."/>
            <person name="Langley C.H."/>
            <person name="Lapoint R."/>
            <person name="Lazzaro B.P."/>
            <person name="Lee S.J."/>
            <person name="Levesque L."/>
            <person name="Li R."/>
            <person name="Lin C.F."/>
            <person name="Lin M.F."/>
            <person name="Lindblad-Toh K."/>
            <person name="Llopart A."/>
            <person name="Long M."/>
            <person name="Low L."/>
            <person name="Lozovsky E."/>
            <person name="Lu J."/>
            <person name="Luo M."/>
            <person name="Machado C.A."/>
            <person name="Makalowski W."/>
            <person name="Marzo M."/>
            <person name="Matsuda M."/>
            <person name="Matzkin L."/>
            <person name="McAllister B."/>
            <person name="McBride C.S."/>
            <person name="McKernan B."/>
            <person name="McKernan K."/>
            <person name="Mendez-Lago M."/>
            <person name="Minx P."/>
            <person name="Mollenhauer M.U."/>
            <person name="Montooth K."/>
            <person name="Mount S.M."/>
            <person name="Mu X."/>
            <person name="Myers E."/>
            <person name="Negre B."/>
            <person name="Newfeld S."/>
            <person name="Nielsen R."/>
            <person name="Noor M.A."/>
            <person name="O'Grady P."/>
            <person name="Pachter L."/>
            <person name="Papaceit M."/>
            <person name="Parisi M.J."/>
            <person name="Parisi M."/>
            <person name="Parts L."/>
            <person name="Pedersen J.S."/>
            <person name="Pesole G."/>
            <person name="Phillippy A.M."/>
            <person name="Ponting C.P."/>
            <person name="Pop M."/>
            <person name="Porcelli D."/>
            <person name="Powell J.R."/>
            <person name="Prohaska S."/>
            <person name="Pruitt K."/>
            <person name="Puig M."/>
            <person name="Quesneville H."/>
            <person name="Ram K.R."/>
            <person name="Rand D."/>
            <person name="Rasmussen M.D."/>
            <person name="Reed L.K."/>
            <person name="Reenan R."/>
            <person name="Reily A."/>
            <person name="Remington K.A."/>
            <person name="Rieger T.T."/>
            <person name="Ritchie M.G."/>
            <person name="Robin C."/>
            <person name="Rogers Y.H."/>
            <person name="Rohde C."/>
            <person name="Rozas J."/>
            <person name="Rubenfield M.J."/>
            <person name="Ruiz A."/>
            <person name="Russo S."/>
            <person name="Salzberg S.L."/>
            <person name="Sanchez-Gracia A."/>
            <person name="Saranga D.J."/>
            <person name="Sato H."/>
            <person name="Schaeffer S.W."/>
            <person name="Schatz M.C."/>
            <person name="Schlenke T."/>
            <person name="Schwartz R."/>
            <person name="Segarra C."/>
            <person name="Singh R.S."/>
            <person name="Sirot L."/>
            <person name="Sirota M."/>
            <person name="Sisneros N.B."/>
            <person name="Smith C.D."/>
            <person name="Smith T.F."/>
            <person name="Spieth J."/>
            <person name="Stage D.E."/>
            <person name="Stark A."/>
            <person name="Stephan W."/>
            <person name="Strausberg R.L."/>
            <person name="Strempel S."/>
            <person name="Sturgill D."/>
            <person name="Sutton G."/>
            <person name="Sutton G.G."/>
            <person name="Tao W."/>
            <person name="Teichmann S."/>
            <person name="Tobari Y.N."/>
            <person name="Tomimura Y."/>
            <person name="Tsolas J.M."/>
            <person name="Valente V.L."/>
            <person name="Venter E."/>
            <person name="Venter J.C."/>
            <person name="Vicario S."/>
            <person name="Vieira F.G."/>
            <person name="Vilella A.J."/>
            <person name="Villasante A."/>
            <person name="Walenz B."/>
            <person name="Wang J."/>
            <person name="Wasserman M."/>
            <person name="Watts T."/>
            <person name="Wilson D."/>
            <person name="Wilson R.K."/>
            <person name="Wing R.A."/>
            <person name="Wolfner M.F."/>
            <person name="Wong A."/>
            <person name="Wong G.K."/>
            <person name="Wu C.I."/>
            <person name="Wu G."/>
            <person name="Yamamoto D."/>
            <person name="Yang H.P."/>
            <person name="Yang S.P."/>
            <person name="Yorke J.A."/>
            <person name="Yoshida K."/>
            <person name="Zdobnov E."/>
            <person name="Zhang P."/>
            <person name="Zhang Y."/>
            <person name="Zimin A.V."/>
            <person name="Baldwin J."/>
            <person name="Abdouelleil A."/>
            <person name="Abdulkadir J."/>
            <person name="Abebe A."/>
            <person name="Abera B."/>
            <person name="Abreu J."/>
            <person name="Acer S.C."/>
            <person name="Aftuck L."/>
            <person name="Alexander A."/>
            <person name="An P."/>
            <person name="Anderson E."/>
            <person name="Anderson S."/>
            <person name="Arachi H."/>
            <person name="Azer M."/>
            <person name="Bachantsang P."/>
            <person name="Barry A."/>
            <person name="Bayul T."/>
            <person name="Berlin A."/>
            <person name="Bessette D."/>
            <person name="Bloom T."/>
            <person name="Blye J."/>
            <person name="Boguslavskiy L."/>
            <person name="Bonnet C."/>
            <person name="Boukhgalter B."/>
            <person name="Bourzgui I."/>
            <person name="Brown A."/>
            <person name="Cahill P."/>
            <person name="Channer S."/>
            <person name="Cheshatsang Y."/>
            <person name="Chuda L."/>
            <person name="Citroen M."/>
            <person name="Collymore A."/>
            <person name="Cooke P."/>
            <person name="Costello M."/>
            <person name="D'Aco K."/>
            <person name="Daza R."/>
            <person name="De Haan G."/>
            <person name="DeGray S."/>
            <person name="DeMaso C."/>
            <person name="Dhargay N."/>
            <person name="Dooley K."/>
            <person name="Dooley E."/>
            <person name="Doricent M."/>
            <person name="Dorje P."/>
            <person name="Dorjee K."/>
            <person name="Dupes A."/>
            <person name="Elong R."/>
            <person name="Falk J."/>
            <person name="Farina A."/>
            <person name="Faro S."/>
            <person name="Ferguson D."/>
            <person name="Fisher S."/>
            <person name="Foley C.D."/>
            <person name="Franke A."/>
            <person name="Friedrich D."/>
            <person name="Gadbois L."/>
            <person name="Gearin G."/>
            <person name="Gearin C.R."/>
            <person name="Giannoukos G."/>
            <person name="Goode T."/>
            <person name="Graham J."/>
            <person name="Grandbois E."/>
            <person name="Grewal S."/>
            <person name="Gyaltsen K."/>
            <person name="Hafez N."/>
            <person name="Hagos B."/>
            <person name="Hall J."/>
            <person name="Henson C."/>
            <person name="Hollinger A."/>
            <person name="Honan T."/>
            <person name="Huard M.D."/>
            <person name="Hughes L."/>
            <person name="Hurhula B."/>
            <person name="Husby M.E."/>
            <person name="Kamat A."/>
            <person name="Kanga B."/>
            <person name="Kashin S."/>
            <person name="Khazanovich D."/>
            <person name="Kisner P."/>
            <person name="Lance K."/>
            <person name="Lara M."/>
            <person name="Lee W."/>
            <person name="Lennon N."/>
            <person name="Letendre F."/>
            <person name="LeVine R."/>
            <person name="Lipovsky A."/>
            <person name="Liu X."/>
            <person name="Liu J."/>
            <person name="Liu S."/>
            <person name="Lokyitsang T."/>
            <person name="Lokyitsang Y."/>
            <person name="Lubonja R."/>
            <person name="Lui A."/>
            <person name="MacDonald P."/>
            <person name="Magnisalis V."/>
            <person name="Maru K."/>
            <person name="Matthews C."/>
            <person name="McCusker W."/>
            <person name="McDonough S."/>
            <person name="Mehta T."/>
            <person name="Meldrim J."/>
            <person name="Meneus L."/>
            <person name="Mihai O."/>
            <person name="Mihalev A."/>
            <person name="Mihova T."/>
            <person name="Mittelman R."/>
            <person name="Mlenga V."/>
            <person name="Montmayeur A."/>
            <person name="Mulrain L."/>
            <person name="Navidi A."/>
            <person name="Naylor J."/>
            <person name="Negash T."/>
            <person name="Nguyen T."/>
            <person name="Nguyen N."/>
            <person name="Nicol R."/>
            <person name="Norbu C."/>
            <person name="Norbu N."/>
            <person name="Novod N."/>
            <person name="O'Neill B."/>
            <person name="Osman S."/>
            <person name="Markiewicz E."/>
            <person name="Oyono O.L."/>
            <person name="Patti C."/>
            <person name="Phunkhang P."/>
            <person name="Pierre F."/>
            <person name="Priest M."/>
            <person name="Raghuraman S."/>
            <person name="Rege F."/>
            <person name="Reyes R."/>
            <person name="Rise C."/>
            <person name="Rogov P."/>
            <person name="Ross K."/>
            <person name="Ryan E."/>
            <person name="Settipalli S."/>
            <person name="Shea T."/>
            <person name="Sherpa N."/>
            <person name="Shi L."/>
            <person name="Shih D."/>
            <person name="Sparrow T."/>
            <person name="Spaulding J."/>
            <person name="Stalker J."/>
            <person name="Stange-Thomann N."/>
            <person name="Stavropoulos S."/>
            <person name="Stone C."/>
            <person name="Strader C."/>
            <person name="Tesfaye S."/>
            <person name="Thomson T."/>
            <person name="Thoulutsang Y."/>
            <person name="Thoulutsang D."/>
            <person name="Topham K."/>
            <person name="Topping I."/>
            <person name="Tsamla T."/>
            <person name="Vassiliev H."/>
            <person name="Vo A."/>
            <person name="Wangchuk T."/>
            <person name="Wangdi T."/>
            <person name="Weiand M."/>
            <person name="Wilkinson J."/>
            <person name="Wilson A."/>
            <person name="Yadav S."/>
            <person name="Young G."/>
            <person name="Yu Q."/>
            <person name="Zembek L."/>
            <person name="Zhong D."/>
            <person name="Zimmer A."/>
            <person name="Zwirko Z."/>
            <person name="Jaffe D.B."/>
            <person name="Alvarez P."/>
            <person name="Brockman W."/>
            <person name="Butler J."/>
            <person name="Chin C."/>
            <person name="Gnerre S."/>
            <person name="Grabherr M."/>
            <person name="Kleber M."/>
            <person name="Mauceli E."/>
            <person name="MacCallum I."/>
        </authorList>
    </citation>
    <scope>NUCLEOTIDE SEQUENCE [LARGE SCALE GENOMIC DNA]</scope>
    <source>
        <strain evidence="6">Tucson 15010-1051.87</strain>
    </source>
</reference>
<evidence type="ECO:0000256" key="3">
    <source>
        <dbReference type="SAM" id="SignalP"/>
    </source>
</evidence>
<dbReference type="SMR" id="A0A0Q9WEF6"/>
<dbReference type="InterPro" id="IPR034113">
    <property type="entry name" value="SCP_GAPR1-like"/>
</dbReference>
<dbReference type="PANTHER" id="PTHR10334">
    <property type="entry name" value="CYSTEINE-RICH SECRETORY PROTEIN-RELATED"/>
    <property type="match status" value="1"/>
</dbReference>
<dbReference type="PROSITE" id="PS01009">
    <property type="entry name" value="CRISP_1"/>
    <property type="match status" value="1"/>
</dbReference>
<dbReference type="InterPro" id="IPR018244">
    <property type="entry name" value="Allrgn_V5/Tpx1_CS"/>
</dbReference>
<feature type="domain" description="SCP" evidence="4">
    <location>
        <begin position="24"/>
        <end position="139"/>
    </location>
</feature>
<evidence type="ECO:0000259" key="4">
    <source>
        <dbReference type="SMART" id="SM00198"/>
    </source>
</evidence>
<feature type="chain" id="PRO_5006386689" evidence="3">
    <location>
        <begin position="24"/>
        <end position="142"/>
    </location>
</feature>
<dbReference type="Pfam" id="PF00188">
    <property type="entry name" value="CAP"/>
    <property type="match status" value="1"/>
</dbReference>
<dbReference type="InterPro" id="IPR002413">
    <property type="entry name" value="V5_allergen-like"/>
</dbReference>
<dbReference type="InterPro" id="IPR035940">
    <property type="entry name" value="CAP_sf"/>
</dbReference>
<dbReference type="InterPro" id="IPR001283">
    <property type="entry name" value="CRISP-related"/>
</dbReference>
<dbReference type="Proteomes" id="UP000008792">
    <property type="component" value="Unassembled WGS sequence"/>
</dbReference>
<keyword evidence="3" id="KW-0732">Signal</keyword>